<name>A0A0W1R7Y5_9EURY</name>
<gene>
    <name evidence="10" type="ORF">AUR64_16130</name>
</gene>
<feature type="transmembrane region" description="Helical" evidence="8">
    <location>
        <begin position="54"/>
        <end position="76"/>
    </location>
</feature>
<evidence type="ECO:0000256" key="2">
    <source>
        <dbReference type="ARBA" id="ARBA00007069"/>
    </source>
</evidence>
<protein>
    <recommendedName>
        <fullName evidence="8">Phosphate transport system permease protein PstA</fullName>
    </recommendedName>
</protein>
<dbReference type="STRING" id="1514971.AUR64_16130"/>
<dbReference type="AlphaFoldDB" id="A0A0W1R7Y5"/>
<feature type="domain" description="ABC transmembrane type-1" evidence="9">
    <location>
        <begin position="279"/>
        <end position="502"/>
    </location>
</feature>
<evidence type="ECO:0000256" key="4">
    <source>
        <dbReference type="ARBA" id="ARBA00022475"/>
    </source>
</evidence>
<comment type="caution">
    <text evidence="10">The sequence shown here is derived from an EMBL/GenBank/DDBJ whole genome shotgun (WGS) entry which is preliminary data.</text>
</comment>
<dbReference type="SUPFAM" id="SSF161098">
    <property type="entry name" value="MetI-like"/>
    <property type="match status" value="1"/>
</dbReference>
<proteinExistence type="inferred from homology"/>
<dbReference type="GO" id="GO:0005886">
    <property type="term" value="C:plasma membrane"/>
    <property type="evidence" value="ECO:0007669"/>
    <property type="project" value="UniProtKB-SubCell"/>
</dbReference>
<feature type="transmembrane region" description="Helical" evidence="8">
    <location>
        <begin position="398"/>
        <end position="419"/>
    </location>
</feature>
<feature type="transmembrane region" description="Helical" evidence="8">
    <location>
        <begin position="316"/>
        <end position="338"/>
    </location>
</feature>
<evidence type="ECO:0000256" key="1">
    <source>
        <dbReference type="ARBA" id="ARBA00004651"/>
    </source>
</evidence>
<keyword evidence="6 8" id="KW-1133">Transmembrane helix</keyword>
<dbReference type="PANTHER" id="PTHR43470">
    <property type="entry name" value="PHOSPHATE TRANSPORT SYSTEM PERMEASE PROTEIN PSTA-RELATED"/>
    <property type="match status" value="1"/>
</dbReference>
<dbReference type="PROSITE" id="PS50928">
    <property type="entry name" value="ABC_TM1"/>
    <property type="match status" value="1"/>
</dbReference>
<dbReference type="Gene3D" id="1.10.3720.10">
    <property type="entry name" value="MetI-like"/>
    <property type="match status" value="1"/>
</dbReference>
<feature type="transmembrane region" description="Helical" evidence="8">
    <location>
        <begin position="350"/>
        <end position="367"/>
    </location>
</feature>
<feature type="transmembrane region" description="Helical" evidence="8">
    <location>
        <begin position="20"/>
        <end position="42"/>
    </location>
</feature>
<keyword evidence="5 8" id="KW-0812">Transmembrane</keyword>
<feature type="transmembrane region" description="Helical" evidence="8">
    <location>
        <begin position="485"/>
        <end position="509"/>
    </location>
</feature>
<evidence type="ECO:0000256" key="3">
    <source>
        <dbReference type="ARBA" id="ARBA00022448"/>
    </source>
</evidence>
<dbReference type="CDD" id="cd06261">
    <property type="entry name" value="TM_PBP2"/>
    <property type="match status" value="1"/>
</dbReference>
<feature type="transmembrane region" description="Helical" evidence="8">
    <location>
        <begin position="88"/>
        <end position="109"/>
    </location>
</feature>
<evidence type="ECO:0000259" key="9">
    <source>
        <dbReference type="PROSITE" id="PS50928"/>
    </source>
</evidence>
<dbReference type="Proteomes" id="UP000054387">
    <property type="component" value="Unassembled WGS sequence"/>
</dbReference>
<evidence type="ECO:0000256" key="8">
    <source>
        <dbReference type="RuleBase" id="RU363043"/>
    </source>
</evidence>
<keyword evidence="7 8" id="KW-0472">Membrane</keyword>
<dbReference type="NCBIfam" id="TIGR00974">
    <property type="entry name" value="3a0107s02c"/>
    <property type="match status" value="1"/>
</dbReference>
<dbReference type="OrthoDB" id="338493at2157"/>
<dbReference type="GO" id="GO:0035435">
    <property type="term" value="P:phosphate ion transmembrane transport"/>
    <property type="evidence" value="ECO:0007669"/>
    <property type="project" value="InterPro"/>
</dbReference>
<dbReference type="InterPro" id="IPR005672">
    <property type="entry name" value="Phosphate_PstA"/>
</dbReference>
<evidence type="ECO:0000256" key="7">
    <source>
        <dbReference type="ARBA" id="ARBA00023136"/>
    </source>
</evidence>
<feature type="transmembrane region" description="Helical" evidence="8">
    <location>
        <begin position="115"/>
        <end position="138"/>
    </location>
</feature>
<sequence>MSDGYGSKLVEGQTSALERVTTGVVGLSIVSCLLGMTSILRWTTESTEFLGVSLFDFFAIGLLAMGLTLVVIGVASRTGMVETQPDRNVGAFTAVAIGAISAVVVGLVVSQTLGLGTLVSVLAALVAGAATTLAMLLVREDIGSTVPIGVLTAVVGVLVVTGVLGPEWSWDPEAFTATFNGTIVIPALTVFCGLLSAWAAAKANEGFGTRGRQNGAYLLIGLNAFGMLAILAGLIVFIASKGIGPVLEGVQLGAGFDWPFVTNGYTLSPNEPNGVFPAIVGTFWVVLGAVLLAVPLGIGAAVFLTEYAEQGRFTAVVEVATNGLWSTPSVVFGLFGYAFLVPRLGNNTSLLAGMLVLGFMLLPLVVITSREALISVPDEYRDASAALGVSQWETIRSVVVPAALPGVATGVILGVGRIAGETAPILLVMTGGLRDNAPNILGSFEFTSSPPFVANDALLQSAPALPYQLYATITAGVSGDESFGWATALVLLLVVLSFYAVGIASRFYFRRKLHQ</sequence>
<accession>A0A0W1R7Y5</accession>
<evidence type="ECO:0000256" key="6">
    <source>
        <dbReference type="ARBA" id="ARBA00022989"/>
    </source>
</evidence>
<dbReference type="EMBL" id="LOPU01000029">
    <property type="protein sequence ID" value="KTG09308.1"/>
    <property type="molecule type" value="Genomic_DNA"/>
</dbReference>
<dbReference type="RefSeq" id="WP_058582460.1">
    <property type="nucleotide sequence ID" value="NZ_LOPU01000029.1"/>
</dbReference>
<evidence type="ECO:0000256" key="5">
    <source>
        <dbReference type="ARBA" id="ARBA00022692"/>
    </source>
</evidence>
<organism evidence="10 11">
    <name type="scientific">Haloprofundus marisrubri</name>
    <dbReference type="NCBI Taxonomy" id="1514971"/>
    <lineage>
        <taxon>Archaea</taxon>
        <taxon>Methanobacteriati</taxon>
        <taxon>Methanobacteriota</taxon>
        <taxon>Stenosarchaea group</taxon>
        <taxon>Halobacteria</taxon>
        <taxon>Halobacteriales</taxon>
        <taxon>Haloferacaceae</taxon>
        <taxon>Haloprofundus</taxon>
    </lineage>
</organism>
<dbReference type="InterPro" id="IPR000515">
    <property type="entry name" value="MetI-like"/>
</dbReference>
<comment type="subcellular location">
    <subcellularLocation>
        <location evidence="1 8">Cell membrane</location>
        <topology evidence="1 8">Multi-pass membrane protein</topology>
    </subcellularLocation>
</comment>
<feature type="transmembrane region" description="Helical" evidence="8">
    <location>
        <begin position="183"/>
        <end position="203"/>
    </location>
</feature>
<keyword evidence="11" id="KW-1185">Reference proteome</keyword>
<dbReference type="Pfam" id="PF00528">
    <property type="entry name" value="BPD_transp_1"/>
    <property type="match status" value="1"/>
</dbReference>
<reference evidence="10 11" key="1">
    <citation type="submission" date="2015-12" db="EMBL/GenBank/DDBJ databases">
        <title>Haloprofundus marisrubri gen. nov., sp. nov., an extremely halophilic archaeon isolated from the Discovery deep brine-seawater interface in the Red Sea.</title>
        <authorList>
            <person name="Zhang G."/>
            <person name="Stingl U."/>
            <person name="Rashid M."/>
        </authorList>
    </citation>
    <scope>NUCLEOTIDE SEQUENCE [LARGE SCALE GENOMIC DNA]</scope>
    <source>
        <strain evidence="10 11">SB9</strain>
    </source>
</reference>
<dbReference type="GO" id="GO:0005315">
    <property type="term" value="F:phosphate transmembrane transporter activity"/>
    <property type="evidence" value="ECO:0007669"/>
    <property type="project" value="InterPro"/>
</dbReference>
<dbReference type="InterPro" id="IPR035906">
    <property type="entry name" value="MetI-like_sf"/>
</dbReference>
<keyword evidence="3" id="KW-0813">Transport</keyword>
<evidence type="ECO:0000313" key="11">
    <source>
        <dbReference type="Proteomes" id="UP000054387"/>
    </source>
</evidence>
<feature type="transmembrane region" description="Helical" evidence="8">
    <location>
        <begin position="275"/>
        <end position="304"/>
    </location>
</feature>
<evidence type="ECO:0000313" key="10">
    <source>
        <dbReference type="EMBL" id="KTG09308.1"/>
    </source>
</evidence>
<comment type="similarity">
    <text evidence="2 8">Belongs to the binding-protein-dependent transport system permease family. CysTW subfamily.</text>
</comment>
<feature type="transmembrane region" description="Helical" evidence="8">
    <location>
        <begin position="215"/>
        <end position="239"/>
    </location>
</feature>
<keyword evidence="4 8" id="KW-1003">Cell membrane</keyword>
<feature type="transmembrane region" description="Helical" evidence="8">
    <location>
        <begin position="145"/>
        <end position="163"/>
    </location>
</feature>
<dbReference type="PANTHER" id="PTHR43470:SF3">
    <property type="entry name" value="PHOSPHATE TRANSPORT SYSTEM PERMEASE PROTEIN PSTA-RELATED"/>
    <property type="match status" value="1"/>
</dbReference>